<evidence type="ECO:0000313" key="1">
    <source>
        <dbReference type="EMBL" id="RDX86411.1"/>
    </source>
</evidence>
<dbReference type="AlphaFoldDB" id="A0A371G7C2"/>
<accession>A0A371G7C2</accession>
<proteinExistence type="predicted"/>
<name>A0A371G7C2_MUCPR</name>
<dbReference type="EMBL" id="QJKJ01006525">
    <property type="protein sequence ID" value="RDX86411.1"/>
    <property type="molecule type" value="Genomic_DNA"/>
</dbReference>
<protein>
    <submittedName>
        <fullName evidence="1">Uncharacterized protein</fullName>
    </submittedName>
</protein>
<comment type="caution">
    <text evidence="1">The sequence shown here is derived from an EMBL/GenBank/DDBJ whole genome shotgun (WGS) entry which is preliminary data.</text>
</comment>
<sequence length="70" mass="8113">MKRYFGRSKVLSLTSWETLSLTETLGSCNIGRSLFDEQSKPRDFSLFMSTTISELKWFKTLLVDLQIPHP</sequence>
<dbReference type="Proteomes" id="UP000257109">
    <property type="component" value="Unassembled WGS sequence"/>
</dbReference>
<organism evidence="1 2">
    <name type="scientific">Mucuna pruriens</name>
    <name type="common">Velvet bean</name>
    <name type="synonym">Dolichos pruriens</name>
    <dbReference type="NCBI Taxonomy" id="157652"/>
    <lineage>
        <taxon>Eukaryota</taxon>
        <taxon>Viridiplantae</taxon>
        <taxon>Streptophyta</taxon>
        <taxon>Embryophyta</taxon>
        <taxon>Tracheophyta</taxon>
        <taxon>Spermatophyta</taxon>
        <taxon>Magnoliopsida</taxon>
        <taxon>eudicotyledons</taxon>
        <taxon>Gunneridae</taxon>
        <taxon>Pentapetalae</taxon>
        <taxon>rosids</taxon>
        <taxon>fabids</taxon>
        <taxon>Fabales</taxon>
        <taxon>Fabaceae</taxon>
        <taxon>Papilionoideae</taxon>
        <taxon>50 kb inversion clade</taxon>
        <taxon>NPAAA clade</taxon>
        <taxon>indigoferoid/millettioid clade</taxon>
        <taxon>Phaseoleae</taxon>
        <taxon>Mucuna</taxon>
    </lineage>
</organism>
<reference evidence="1" key="1">
    <citation type="submission" date="2018-05" db="EMBL/GenBank/DDBJ databases">
        <title>Draft genome of Mucuna pruriens seed.</title>
        <authorList>
            <person name="Nnadi N.E."/>
            <person name="Vos R."/>
            <person name="Hasami M.H."/>
            <person name="Devisetty U.K."/>
            <person name="Aguiy J.C."/>
        </authorList>
    </citation>
    <scope>NUCLEOTIDE SEQUENCE [LARGE SCALE GENOMIC DNA]</scope>
    <source>
        <strain evidence="1">JCA_2017</strain>
    </source>
</reference>
<feature type="non-terminal residue" evidence="1">
    <location>
        <position position="1"/>
    </location>
</feature>
<evidence type="ECO:0000313" key="2">
    <source>
        <dbReference type="Proteomes" id="UP000257109"/>
    </source>
</evidence>
<keyword evidence="2" id="KW-1185">Reference proteome</keyword>
<gene>
    <name evidence="1" type="ORF">CR513_32261</name>
</gene>